<dbReference type="Proteomes" id="UP000748531">
    <property type="component" value="Unassembled WGS sequence"/>
</dbReference>
<dbReference type="AlphaFoldDB" id="A0A8J4WDP8"/>
<gene>
    <name evidence="1" type="ORF">PHET_11422</name>
</gene>
<evidence type="ECO:0000313" key="2">
    <source>
        <dbReference type="Proteomes" id="UP000748531"/>
    </source>
</evidence>
<accession>A0A8J4WDP8</accession>
<dbReference type="PANTHER" id="PTHR47331:SF1">
    <property type="entry name" value="GAG-LIKE PROTEIN"/>
    <property type="match status" value="1"/>
</dbReference>
<dbReference type="OrthoDB" id="10059837at2759"/>
<comment type="caution">
    <text evidence="1">The sequence shown here is derived from an EMBL/GenBank/DDBJ whole genome shotgun (WGS) entry which is preliminary data.</text>
</comment>
<organism evidence="1 2">
    <name type="scientific">Paragonimus heterotremus</name>
    <dbReference type="NCBI Taxonomy" id="100268"/>
    <lineage>
        <taxon>Eukaryota</taxon>
        <taxon>Metazoa</taxon>
        <taxon>Spiralia</taxon>
        <taxon>Lophotrochozoa</taxon>
        <taxon>Platyhelminthes</taxon>
        <taxon>Trematoda</taxon>
        <taxon>Digenea</taxon>
        <taxon>Plagiorchiida</taxon>
        <taxon>Troglotremata</taxon>
        <taxon>Troglotrematidae</taxon>
        <taxon>Paragonimus</taxon>
    </lineage>
</organism>
<dbReference type="InterPro" id="IPR043502">
    <property type="entry name" value="DNA/RNA_pol_sf"/>
</dbReference>
<protein>
    <submittedName>
        <fullName evidence="1">Uncharacterized protein</fullName>
    </submittedName>
</protein>
<keyword evidence="2" id="KW-1185">Reference proteome</keyword>
<dbReference type="EMBL" id="LUCH01010349">
    <property type="protein sequence ID" value="KAF5395798.1"/>
    <property type="molecule type" value="Genomic_DNA"/>
</dbReference>
<name>A0A8J4WDP8_9TREM</name>
<proteinExistence type="predicted"/>
<evidence type="ECO:0000313" key="1">
    <source>
        <dbReference type="EMBL" id="KAF5395798.1"/>
    </source>
</evidence>
<reference evidence="1" key="1">
    <citation type="submission" date="2019-05" db="EMBL/GenBank/DDBJ databases">
        <title>Annotation for the trematode Paragonimus heterotremus.</title>
        <authorList>
            <person name="Choi Y.-J."/>
        </authorList>
    </citation>
    <scope>NUCLEOTIDE SEQUENCE</scope>
    <source>
        <strain evidence="1">LC</strain>
    </source>
</reference>
<dbReference type="PANTHER" id="PTHR47331">
    <property type="entry name" value="PHD-TYPE DOMAIN-CONTAINING PROTEIN"/>
    <property type="match status" value="1"/>
</dbReference>
<dbReference type="SUPFAM" id="SSF56672">
    <property type="entry name" value="DNA/RNA polymerases"/>
    <property type="match status" value="1"/>
</dbReference>
<sequence>MVAKAHIDQLLDGPRLNDNDSAALVQLVQQMTVCEVTLRQLNYDSDLNSCRTIETIVRRLPSELRFKLADEAAIITRSSREPQFADLTRFVEERADNASLRYGIDALQDNLERLYQQDFIDAGTIKVNKMFVGDHQAIGLVETSLRLSDGHHEVARPWRPGFFLSPDNRSVAQGRLYVLRQRLMKGGELAQHYSHVMGGYISRGHAELVFEDGPANCPWYLPHHPVLHPADPQKLRIFFDCAAKYADKSLNNRLLSGSYPTSSLVSVLLRFRQGKTAVMVDIEAMFHQVRVPDKNCDALTFLWWTNAGMQGSPTE</sequence>